<proteinExistence type="predicted"/>
<protein>
    <submittedName>
        <fullName evidence="1">Uncharacterized protein</fullName>
    </submittedName>
</protein>
<feature type="non-terminal residue" evidence="1">
    <location>
        <position position="1"/>
    </location>
</feature>
<reference evidence="1" key="1">
    <citation type="submission" date="2018-05" db="EMBL/GenBank/DDBJ databases">
        <authorList>
            <person name="Lanie J.A."/>
            <person name="Ng W.-L."/>
            <person name="Kazmierczak K.M."/>
            <person name="Andrzejewski T.M."/>
            <person name="Davidsen T.M."/>
            <person name="Wayne K.J."/>
            <person name="Tettelin H."/>
            <person name="Glass J.I."/>
            <person name="Rusch D."/>
            <person name="Podicherti R."/>
            <person name="Tsui H.-C.T."/>
            <person name="Winkler M.E."/>
        </authorList>
    </citation>
    <scope>NUCLEOTIDE SEQUENCE</scope>
</reference>
<sequence length="160" mass="18130">VPRYPTLYCQGINLDCPEDWYLVNIRTSDYGAVSEIAKYVAKVDEIVSADPVKVVTYLMARHRKRMLQGFGSMYDVSLKEDEDPEDLFEAPTAPEQCPYSDCSEPNNPIWGFVCSGHRDGWEPERDNRTCRYRLHPEGLAPPAVVAWVTTSGPWPVFIAS</sequence>
<name>A0A381TWJ0_9ZZZZ</name>
<gene>
    <name evidence="1" type="ORF">METZ01_LOCUS71357</name>
</gene>
<accession>A0A381TWJ0</accession>
<evidence type="ECO:0000313" key="1">
    <source>
        <dbReference type="EMBL" id="SVA18503.1"/>
    </source>
</evidence>
<dbReference type="AlphaFoldDB" id="A0A381TWJ0"/>
<dbReference type="EMBL" id="UINC01005020">
    <property type="protein sequence ID" value="SVA18503.1"/>
    <property type="molecule type" value="Genomic_DNA"/>
</dbReference>
<organism evidence="1">
    <name type="scientific">marine metagenome</name>
    <dbReference type="NCBI Taxonomy" id="408172"/>
    <lineage>
        <taxon>unclassified sequences</taxon>
        <taxon>metagenomes</taxon>
        <taxon>ecological metagenomes</taxon>
    </lineage>
</organism>